<keyword evidence="3" id="KW-0489">Methyltransferase</keyword>
<dbReference type="SUPFAM" id="SSF53901">
    <property type="entry name" value="Thiolase-like"/>
    <property type="match status" value="1"/>
</dbReference>
<dbReference type="SMART" id="SM00827">
    <property type="entry name" value="PKS_AT"/>
    <property type="match status" value="1"/>
</dbReference>
<dbReference type="InterPro" id="IPR057326">
    <property type="entry name" value="KR_dom"/>
</dbReference>
<dbReference type="GO" id="GO:0004315">
    <property type="term" value="F:3-oxoacyl-[acyl-carrier-protein] synthase activity"/>
    <property type="evidence" value="ECO:0007669"/>
    <property type="project" value="InterPro"/>
</dbReference>
<dbReference type="Proteomes" id="UP000327118">
    <property type="component" value="Unassembled WGS sequence"/>
</dbReference>
<dbReference type="OrthoDB" id="329835at2759"/>
<dbReference type="Pfam" id="PF08242">
    <property type="entry name" value="Methyltransf_12"/>
    <property type="match status" value="1"/>
</dbReference>
<keyword evidence="4" id="KW-0808">Transferase</keyword>
<dbReference type="Pfam" id="PF00109">
    <property type="entry name" value="ketoacyl-synt"/>
    <property type="match status" value="1"/>
</dbReference>
<dbReference type="Gene3D" id="3.40.366.10">
    <property type="entry name" value="Malonyl-Coenzyme A Acyl Carrier Protein, domain 2"/>
    <property type="match status" value="1"/>
</dbReference>
<dbReference type="InterPro" id="IPR049900">
    <property type="entry name" value="PKS_mFAS_DH"/>
</dbReference>
<dbReference type="GO" id="GO:0004312">
    <property type="term" value="F:fatty acid synthase activity"/>
    <property type="evidence" value="ECO:0007669"/>
    <property type="project" value="TreeGrafter"/>
</dbReference>
<protein>
    <submittedName>
        <fullName evidence="12">Putative polyketide synthase</fullName>
    </submittedName>
</protein>
<dbReference type="SUPFAM" id="SSF52151">
    <property type="entry name" value="FabD/lysophospholipase-like"/>
    <property type="match status" value="1"/>
</dbReference>
<dbReference type="SMART" id="SM00823">
    <property type="entry name" value="PKS_PP"/>
    <property type="match status" value="1"/>
</dbReference>
<dbReference type="GO" id="GO:0006633">
    <property type="term" value="P:fatty acid biosynthetic process"/>
    <property type="evidence" value="ECO:0007669"/>
    <property type="project" value="InterPro"/>
</dbReference>
<dbReference type="GO" id="GO:0032259">
    <property type="term" value="P:methylation"/>
    <property type="evidence" value="ECO:0007669"/>
    <property type="project" value="UniProtKB-KW"/>
</dbReference>
<dbReference type="CDD" id="cd00833">
    <property type="entry name" value="PKS"/>
    <property type="match status" value="1"/>
</dbReference>
<dbReference type="InterPro" id="IPR011032">
    <property type="entry name" value="GroES-like_sf"/>
</dbReference>
<name>A0A5N6ZCT8_9EURO</name>
<dbReference type="InterPro" id="IPR016035">
    <property type="entry name" value="Acyl_Trfase/lysoPLipase"/>
</dbReference>
<dbReference type="Pfam" id="PF00550">
    <property type="entry name" value="PP-binding"/>
    <property type="match status" value="1"/>
</dbReference>
<dbReference type="InterPro" id="IPR016036">
    <property type="entry name" value="Malonyl_transacylase_ACP-bd"/>
</dbReference>
<evidence type="ECO:0000256" key="4">
    <source>
        <dbReference type="ARBA" id="ARBA00022679"/>
    </source>
</evidence>
<dbReference type="Pfam" id="PF00698">
    <property type="entry name" value="Acyl_transf_1"/>
    <property type="match status" value="1"/>
</dbReference>
<dbReference type="Gene3D" id="3.40.50.150">
    <property type="entry name" value="Vaccinia Virus protein VP39"/>
    <property type="match status" value="1"/>
</dbReference>
<dbReference type="SUPFAM" id="SSF53335">
    <property type="entry name" value="S-adenosyl-L-methionine-dependent methyltransferases"/>
    <property type="match status" value="1"/>
</dbReference>
<dbReference type="InterPro" id="IPR013154">
    <property type="entry name" value="ADH-like_N"/>
</dbReference>
<dbReference type="CDD" id="cd05195">
    <property type="entry name" value="enoyl_red"/>
    <property type="match status" value="1"/>
</dbReference>
<dbReference type="InterPro" id="IPR016039">
    <property type="entry name" value="Thiolase-like"/>
</dbReference>
<dbReference type="InterPro" id="IPR014030">
    <property type="entry name" value="Ketoacyl_synth_N"/>
</dbReference>
<dbReference type="CDD" id="cd02440">
    <property type="entry name" value="AdoMet_MTases"/>
    <property type="match status" value="1"/>
</dbReference>
<feature type="region of interest" description="N-terminal hotdog fold" evidence="8">
    <location>
        <begin position="765"/>
        <end position="893"/>
    </location>
</feature>
<dbReference type="Pfam" id="PF22621">
    <property type="entry name" value="CurL-like_PKS_C"/>
    <property type="match status" value="1"/>
</dbReference>
<evidence type="ECO:0000259" key="10">
    <source>
        <dbReference type="PROSITE" id="PS52004"/>
    </source>
</evidence>
<keyword evidence="5" id="KW-0521">NADP</keyword>
<evidence type="ECO:0000313" key="12">
    <source>
        <dbReference type="EMBL" id="KAE8354983.1"/>
    </source>
</evidence>
<dbReference type="SMART" id="SM00826">
    <property type="entry name" value="PKS_DH"/>
    <property type="match status" value="1"/>
</dbReference>
<feature type="domain" description="Ketosynthase family 3 (KS3)" evidence="10">
    <location>
        <begin position="20"/>
        <end position="432"/>
    </location>
</feature>
<dbReference type="PANTHER" id="PTHR43775:SF49">
    <property type="entry name" value="SYNTHASE, PUTATIVE (JCVI)-RELATED"/>
    <property type="match status" value="1"/>
</dbReference>
<dbReference type="InterPro" id="IPR029063">
    <property type="entry name" value="SAM-dependent_MTases_sf"/>
</dbReference>
<gene>
    <name evidence="12" type="ORF">BDV28DRAFT_155766</name>
</gene>
<feature type="region of interest" description="C-terminal hotdog fold" evidence="8">
    <location>
        <begin position="903"/>
        <end position="1047"/>
    </location>
</feature>
<dbReference type="Gene3D" id="3.40.47.10">
    <property type="match status" value="1"/>
</dbReference>
<dbReference type="Gene3D" id="1.10.1200.10">
    <property type="entry name" value="ACP-like"/>
    <property type="match status" value="1"/>
</dbReference>
<dbReference type="InterPro" id="IPR001227">
    <property type="entry name" value="Ac_transferase_dom_sf"/>
</dbReference>
<dbReference type="InterPro" id="IPR020807">
    <property type="entry name" value="PKS_DH"/>
</dbReference>
<dbReference type="InterPro" id="IPR049552">
    <property type="entry name" value="PKS_DH_N"/>
</dbReference>
<dbReference type="PROSITE" id="PS52019">
    <property type="entry name" value="PKS_MFAS_DH"/>
    <property type="match status" value="1"/>
</dbReference>
<proteinExistence type="predicted"/>
<reference evidence="13" key="1">
    <citation type="submission" date="2019-04" db="EMBL/GenBank/DDBJ databases">
        <title>Friends and foes A comparative genomics studyof 23 Aspergillus species from section Flavi.</title>
        <authorList>
            <consortium name="DOE Joint Genome Institute"/>
            <person name="Kjaerbolling I."/>
            <person name="Vesth T."/>
            <person name="Frisvad J.C."/>
            <person name="Nybo J.L."/>
            <person name="Theobald S."/>
            <person name="Kildgaard S."/>
            <person name="Isbrandt T."/>
            <person name="Kuo A."/>
            <person name="Sato A."/>
            <person name="Lyhne E.K."/>
            <person name="Kogle M.E."/>
            <person name="Wiebenga A."/>
            <person name="Kun R.S."/>
            <person name="Lubbers R.J."/>
            <person name="Makela M.R."/>
            <person name="Barry K."/>
            <person name="Chovatia M."/>
            <person name="Clum A."/>
            <person name="Daum C."/>
            <person name="Haridas S."/>
            <person name="He G."/>
            <person name="LaButti K."/>
            <person name="Lipzen A."/>
            <person name="Mondo S."/>
            <person name="Riley R."/>
            <person name="Salamov A."/>
            <person name="Simmons B.A."/>
            <person name="Magnuson J.K."/>
            <person name="Henrissat B."/>
            <person name="Mortensen U.H."/>
            <person name="Larsen T.O."/>
            <person name="Devries R.P."/>
            <person name="Grigoriev I.V."/>
            <person name="Machida M."/>
            <person name="Baker S.E."/>
            <person name="Andersen M.R."/>
        </authorList>
    </citation>
    <scope>NUCLEOTIDE SEQUENCE [LARGE SCALE GENOMIC DNA]</scope>
    <source>
        <strain evidence="13">CBS 553.77</strain>
    </source>
</reference>
<evidence type="ECO:0000256" key="5">
    <source>
        <dbReference type="ARBA" id="ARBA00022857"/>
    </source>
</evidence>
<dbReference type="SUPFAM" id="SSF50129">
    <property type="entry name" value="GroES-like"/>
    <property type="match status" value="1"/>
</dbReference>
<keyword evidence="2" id="KW-0597">Phosphoprotein</keyword>
<dbReference type="Gene3D" id="3.10.129.110">
    <property type="entry name" value="Polyketide synthase dehydratase"/>
    <property type="match status" value="1"/>
</dbReference>
<evidence type="ECO:0000256" key="6">
    <source>
        <dbReference type="ARBA" id="ARBA00023268"/>
    </source>
</evidence>
<dbReference type="InterPro" id="IPR009081">
    <property type="entry name" value="PP-bd_ACP"/>
</dbReference>
<dbReference type="InterPro" id="IPR013968">
    <property type="entry name" value="PKS_KR"/>
</dbReference>
<dbReference type="GO" id="GO:0031177">
    <property type="term" value="F:phosphopantetheine binding"/>
    <property type="evidence" value="ECO:0007669"/>
    <property type="project" value="InterPro"/>
</dbReference>
<dbReference type="Pfam" id="PF21089">
    <property type="entry name" value="PKS_DH_N"/>
    <property type="match status" value="1"/>
</dbReference>
<keyword evidence="13" id="KW-1185">Reference proteome</keyword>
<dbReference type="Pfam" id="PF08240">
    <property type="entry name" value="ADH_N"/>
    <property type="match status" value="1"/>
</dbReference>
<dbReference type="Pfam" id="PF08659">
    <property type="entry name" value="KR"/>
    <property type="match status" value="1"/>
</dbReference>
<evidence type="ECO:0000256" key="1">
    <source>
        <dbReference type="ARBA" id="ARBA00022450"/>
    </source>
</evidence>
<dbReference type="InterPro" id="IPR020843">
    <property type="entry name" value="ER"/>
</dbReference>
<evidence type="ECO:0000259" key="11">
    <source>
        <dbReference type="PROSITE" id="PS52019"/>
    </source>
</evidence>
<dbReference type="Pfam" id="PF13602">
    <property type="entry name" value="ADH_zinc_N_2"/>
    <property type="match status" value="1"/>
</dbReference>
<dbReference type="PANTHER" id="PTHR43775">
    <property type="entry name" value="FATTY ACID SYNTHASE"/>
    <property type="match status" value="1"/>
</dbReference>
<evidence type="ECO:0000256" key="3">
    <source>
        <dbReference type="ARBA" id="ARBA00022603"/>
    </source>
</evidence>
<dbReference type="InterPro" id="IPR014043">
    <property type="entry name" value="Acyl_transferase_dom"/>
</dbReference>
<dbReference type="Pfam" id="PF14765">
    <property type="entry name" value="PS-DH"/>
    <property type="match status" value="1"/>
</dbReference>
<evidence type="ECO:0000256" key="2">
    <source>
        <dbReference type="ARBA" id="ARBA00022553"/>
    </source>
</evidence>
<organism evidence="12 13">
    <name type="scientific">Aspergillus coremiiformis</name>
    <dbReference type="NCBI Taxonomy" id="138285"/>
    <lineage>
        <taxon>Eukaryota</taxon>
        <taxon>Fungi</taxon>
        <taxon>Dikarya</taxon>
        <taxon>Ascomycota</taxon>
        <taxon>Pezizomycotina</taxon>
        <taxon>Eurotiomycetes</taxon>
        <taxon>Eurotiomycetidae</taxon>
        <taxon>Eurotiales</taxon>
        <taxon>Aspergillaceae</taxon>
        <taxon>Aspergillus</taxon>
        <taxon>Aspergillus subgen. Circumdati</taxon>
    </lineage>
</organism>
<dbReference type="GO" id="GO:0044550">
    <property type="term" value="P:secondary metabolite biosynthetic process"/>
    <property type="evidence" value="ECO:0007669"/>
    <property type="project" value="TreeGrafter"/>
</dbReference>
<dbReference type="PROSITE" id="PS00606">
    <property type="entry name" value="KS3_1"/>
    <property type="match status" value="1"/>
</dbReference>
<dbReference type="InterPro" id="IPR013217">
    <property type="entry name" value="Methyltransf_12"/>
</dbReference>
<dbReference type="SMART" id="SM00822">
    <property type="entry name" value="PKS_KR"/>
    <property type="match status" value="1"/>
</dbReference>
<feature type="domain" description="PKS/mFAS DH" evidence="11">
    <location>
        <begin position="765"/>
        <end position="1047"/>
    </location>
</feature>
<dbReference type="Gene3D" id="3.40.50.720">
    <property type="entry name" value="NAD(P)-binding Rossmann-like Domain"/>
    <property type="match status" value="2"/>
</dbReference>
<evidence type="ECO:0000259" key="9">
    <source>
        <dbReference type="PROSITE" id="PS50075"/>
    </source>
</evidence>
<dbReference type="InterPro" id="IPR049551">
    <property type="entry name" value="PKS_DH_C"/>
</dbReference>
<dbReference type="SMART" id="SM00825">
    <property type="entry name" value="PKS_KS"/>
    <property type="match status" value="1"/>
</dbReference>
<dbReference type="GO" id="GO:0016491">
    <property type="term" value="F:oxidoreductase activity"/>
    <property type="evidence" value="ECO:0007669"/>
    <property type="project" value="InterPro"/>
</dbReference>
<dbReference type="PROSITE" id="PS52004">
    <property type="entry name" value="KS3_2"/>
    <property type="match status" value="1"/>
</dbReference>
<dbReference type="SUPFAM" id="SSF47336">
    <property type="entry name" value="ACP-like"/>
    <property type="match status" value="1"/>
</dbReference>
<feature type="domain" description="Carrier" evidence="9">
    <location>
        <begin position="2207"/>
        <end position="2281"/>
    </location>
</feature>
<dbReference type="InterPro" id="IPR050091">
    <property type="entry name" value="PKS_NRPS_Biosynth_Enz"/>
</dbReference>
<accession>A0A5N6ZCT8</accession>
<dbReference type="EMBL" id="ML739061">
    <property type="protein sequence ID" value="KAE8354983.1"/>
    <property type="molecule type" value="Genomic_DNA"/>
</dbReference>
<sequence>MTGHTNGIPPKTVTRPESNRLPIAICGMGLRLPGGIRDDRALYNFLVNKGDARSTVGADRFNVDAFYSPHGKPGTICTQYGYFLNDVDFSSFDLSMFTPTVAEVEQLDPNHRLVLEVVREAFESAGESEWRGKKIGTYVGMFAEDWQDMQHKNVHFSSPYRDLGSLDFALSNRIAYEYDLRGPSMVIKTACSAAGTRLHQALLAIGQGEISSAIVCGTNLILAPGVTMTMSRQMALSPEGSSKTFDASADGYARGEGVTALYIKRLDHTIRDRNPIRAVIRSSASNADGKTPGLTFVIDSAASFGLASPKPSALEGKIRKNLLLFSANHPEALKRIAENIIGYLMRYPERVDSLAYTLAQRREHLKLRSYAVVMDGQTHLEISGQTRFQGPRKVAFVFTGQGAQWVHMGKELMLEYQSFLDDIRAMDAVLQGLKEAPTWSIEDILLNSDDKTIIGKAEYSQPICTALQIGLVNLLATWRITPSATVGHSSGEIAAAYAAGILTWKAAIITAFYRGYVCKGQPRGGGMAAIGMSKQEVSSYLMTGVRVACENSGSSVTLSGDIEVLEDVITSIKQEKPDAFARKLQVEMAYHSHHMSIVGNLYYELIAKHISAGAPKIPFYSSVRAKTLHEALDFGPKYWQDNLENPVLFHTAVKVLLAGSKECSVHLEVGPHSALSGPLRQIYSETSTTALNYVSTLVRGKDDTTSFLEAVGQLHSLGIPISYPFATENTQVLSDLPTYPWHYERSYWAETRIMKNWRFRKHLPHDLLGLRILEGSDLIPTWRNELQIINTPWLKDHCVGNDIIFPGACYVAMAGEAVFQITDTRDYTVRDVELSKAMVLYNERPTEIITTLRPQRLTATLDSDWFEFQIVSYDGSAWAKHCSGLVRSGRASANPSRRNQSLDRPVSSSRWYTIMARVGLKYGPRFTGLGNIKASVIERVAAAEVTDRQEVDASPYMLHPATLDLVFQSFAVAECQGVYRTFTTLFLPTFIEELYIGDAAGKDIQINTAALGKPGTVGGSSYGISEGETVFYLKGFQGKVIEGSETETPADLKLLRLQWKPLLDFQEASSLMKPKNDSPEQIEDLERLFVLCAIESKNALAGRSTVHPHMEKYRAWLDEQCMRFQQPGYPLVNDSQGLVLMAAEERQELIPKMLEKCCASGSSAPVTAMWRAYDQVANVFEGKTDYLDLLVQNNVLMGLYSWSNDFWDLTEFVQLLGHAQPQMRILEIGAGTGSFTSKILGQLQSDFGERLYLSYTFTDISSGFLAEAKNLFKEYEGIEYKALDISKDPLGQGFQAGKYDLIIASNVLHATPFLHDTLTNVRTLLKSRGQLFLQELCPGKANFFDWWLGEDDGRVGSPLINPEEWDRRLRAAGFEGCHSVALNKDQPYTYNANIIARPAVTPTPPSRLPADQDLISFLDVIRKPLLQDLSEENLAHFLHLVDNLQSSTVLWLTSPAQIHSNDPHAGQILGMARCIRSELAMSFATLELEKPDSGAAEAVVGVLNMLQESSEVIETLDPDMEYAWVNGALHVGRFHWVPIEKSLSETAPAPETKALTIGTPGLLRTLHWTGWPLSSLTADEVHIKVGTVGLNFKDVMIAMGVIPGGETITDGSSPLGLEGCGYIAQLGADVKDLAIGDRVLSAGCESVGMATTIRRPANQCIKVPDGLSDEEVATMPLVYVTVLMFLMEKWKLEKGQSILIHSAAGGVGIGAINVAKWIGAEIYATVGSDVKASFLIKEYGIPRERIFSSRDSSFLDGVMQATNGRGVDMVLNSLSGELLHTSWKCVAPCGAMAEIGKRDMVGRGKLALDPFEDNRAFIGGDITRLLVTNKPTVARLLALTIEQYQQGNFKPIGPITTFEADQVEEAFRFMQQGSHIGKIVTRFPQEDTLPLRATVPAPKFRRDAAYVLVGGLGGIGKAVASWMASHGAGNLVFLSRSAGKSEEDQNLLKELNLMGCSTQCFPCDITDRDAVQSAIDQVLFPIAGAMEMVMVLRDIGLLGMDIQSWHAAVQPKVQGTWNLHHVLPHDMDFFVLFSSVRGTFGYYGQSNYASANTFLGSFVQYRQGLGLAASVLDIGLVDEIGYVSDTPAIRKIFTQVTREIFMTEQNMLDSLQLTIARSATKYKPQGTKDTLSGYQNLSHIVQPLESRIPIMDPQNSTVWKRDPRMSIYRNIQNDPTANSGEGGDKLKQLLSGVASDPSKLDQTSTAVVIAQELGYSVSNFLRLGDEEIDLSTTLSAAGMDSLVAMEVRNWWKQNLGTDVSVLELMNGGTLGQLGGLAAKKLKEKYSNK</sequence>
<evidence type="ECO:0000256" key="7">
    <source>
        <dbReference type="ARBA" id="ARBA00023315"/>
    </source>
</evidence>
<dbReference type="SUPFAM" id="SSF55048">
    <property type="entry name" value="Probable ACP-binding domain of malonyl-CoA ACP transacylase"/>
    <property type="match status" value="1"/>
</dbReference>
<dbReference type="InterPro" id="IPR020841">
    <property type="entry name" value="PKS_Beta-ketoAc_synthase_dom"/>
</dbReference>
<evidence type="ECO:0000256" key="8">
    <source>
        <dbReference type="PROSITE-ProRule" id="PRU01363"/>
    </source>
</evidence>
<evidence type="ECO:0000313" key="13">
    <source>
        <dbReference type="Proteomes" id="UP000327118"/>
    </source>
</evidence>
<dbReference type="SMART" id="SM00829">
    <property type="entry name" value="PKS_ER"/>
    <property type="match status" value="1"/>
</dbReference>
<dbReference type="SUPFAM" id="SSF51735">
    <property type="entry name" value="NAD(P)-binding Rossmann-fold domains"/>
    <property type="match status" value="2"/>
</dbReference>
<dbReference type="Gene3D" id="3.30.70.3290">
    <property type="match status" value="1"/>
</dbReference>
<keyword evidence="7" id="KW-0012">Acyltransferase</keyword>
<dbReference type="InterPro" id="IPR042104">
    <property type="entry name" value="PKS_dehydratase_sf"/>
</dbReference>
<dbReference type="InterPro" id="IPR020806">
    <property type="entry name" value="PKS_PP-bd"/>
</dbReference>
<keyword evidence="1" id="KW-0596">Phosphopantetheine</keyword>
<dbReference type="GO" id="GO:0008168">
    <property type="term" value="F:methyltransferase activity"/>
    <property type="evidence" value="ECO:0007669"/>
    <property type="project" value="UniProtKB-KW"/>
</dbReference>
<keyword evidence="6" id="KW-0511">Multifunctional enzyme</keyword>
<dbReference type="InterPro" id="IPR036291">
    <property type="entry name" value="NAD(P)-bd_dom_sf"/>
</dbReference>
<feature type="active site" description="Proton donor; for dehydratase activity" evidence="8">
    <location>
        <position position="964"/>
    </location>
</feature>
<dbReference type="Gene3D" id="3.90.180.10">
    <property type="entry name" value="Medium-chain alcohol dehydrogenases, catalytic domain"/>
    <property type="match status" value="1"/>
</dbReference>
<dbReference type="InterPro" id="IPR018201">
    <property type="entry name" value="Ketoacyl_synth_AS"/>
</dbReference>
<feature type="active site" description="Proton acceptor; for dehydratase activity" evidence="8">
    <location>
        <position position="797"/>
    </location>
</feature>
<dbReference type="InterPro" id="IPR036736">
    <property type="entry name" value="ACP-like_sf"/>
</dbReference>
<dbReference type="PROSITE" id="PS50075">
    <property type="entry name" value="CARRIER"/>
    <property type="match status" value="1"/>
</dbReference>